<dbReference type="HOGENOM" id="CLU_1736698_0_0_9"/>
<sequence>MNDTVLLNDLVSSIIRGLIIPLIPVITGYLVSLINKLTEELNSQLDSQELLQYTEVAETAIQTAISTVYQTYIDDIMKSSRFLTDDEVQIAFNMIKEKSKNIISSTIVHELEKKYQNLDNWLENKISYYLNSESINFLHLTYSGEMEVTL</sequence>
<dbReference type="Proteomes" id="UP000001572">
    <property type="component" value="Chromosome"/>
</dbReference>
<dbReference type="RefSeq" id="WP_012062721.1">
    <property type="nucleotide sequence ID" value="NC_009633.1"/>
</dbReference>
<dbReference type="OrthoDB" id="1953797at2"/>
<evidence type="ECO:0000313" key="2">
    <source>
        <dbReference type="EMBL" id="ABR47683.1"/>
    </source>
</evidence>
<keyword evidence="1" id="KW-1133">Transmembrane helix</keyword>
<feature type="transmembrane region" description="Helical" evidence="1">
    <location>
        <begin position="14"/>
        <end position="34"/>
    </location>
</feature>
<evidence type="ECO:0000313" key="3">
    <source>
        <dbReference type="Proteomes" id="UP000001572"/>
    </source>
</evidence>
<gene>
    <name evidence="2" type="ordered locus">Amet_1487</name>
</gene>
<name>A6TNB5_ALKMQ</name>
<organism evidence="2 3">
    <name type="scientific">Alkaliphilus metalliredigens (strain QYMF)</name>
    <dbReference type="NCBI Taxonomy" id="293826"/>
    <lineage>
        <taxon>Bacteria</taxon>
        <taxon>Bacillati</taxon>
        <taxon>Bacillota</taxon>
        <taxon>Clostridia</taxon>
        <taxon>Peptostreptococcales</taxon>
        <taxon>Natronincolaceae</taxon>
        <taxon>Alkaliphilus</taxon>
    </lineage>
</organism>
<dbReference type="eggNOG" id="ENOG5032YIG">
    <property type="taxonomic scope" value="Bacteria"/>
</dbReference>
<reference evidence="3" key="1">
    <citation type="journal article" date="2016" name="Genome Announc.">
        <title>Complete genome sequence of Alkaliphilus metalliredigens strain QYMF, an alkaliphilic and metal-reducing bacterium isolated from borax-contaminated leachate ponds.</title>
        <authorList>
            <person name="Hwang C."/>
            <person name="Copeland A."/>
            <person name="Lucas S."/>
            <person name="Lapidus A."/>
            <person name="Barry K."/>
            <person name="Detter J.C."/>
            <person name="Glavina Del Rio T."/>
            <person name="Hammon N."/>
            <person name="Israni S."/>
            <person name="Dalin E."/>
            <person name="Tice H."/>
            <person name="Pitluck S."/>
            <person name="Chertkov O."/>
            <person name="Brettin T."/>
            <person name="Bruce D."/>
            <person name="Han C."/>
            <person name="Schmutz J."/>
            <person name="Larimer F."/>
            <person name="Land M.L."/>
            <person name="Hauser L."/>
            <person name="Kyrpides N."/>
            <person name="Mikhailova N."/>
            <person name="Ye Q."/>
            <person name="Zhou J."/>
            <person name="Richardson P."/>
            <person name="Fields M.W."/>
        </authorList>
    </citation>
    <scope>NUCLEOTIDE SEQUENCE [LARGE SCALE GENOMIC DNA]</scope>
    <source>
        <strain evidence="3">QYMF</strain>
    </source>
</reference>
<evidence type="ECO:0000256" key="1">
    <source>
        <dbReference type="SAM" id="Phobius"/>
    </source>
</evidence>
<keyword evidence="3" id="KW-1185">Reference proteome</keyword>
<proteinExistence type="predicted"/>
<dbReference type="KEGG" id="amt:Amet_1487"/>
<accession>A6TNB5</accession>
<dbReference type="STRING" id="293826.Amet_1487"/>
<protein>
    <submittedName>
        <fullName evidence="2">Uncharacterized protein</fullName>
    </submittedName>
</protein>
<dbReference type="EMBL" id="CP000724">
    <property type="protein sequence ID" value="ABR47683.1"/>
    <property type="molecule type" value="Genomic_DNA"/>
</dbReference>
<dbReference type="AlphaFoldDB" id="A6TNB5"/>
<keyword evidence="1" id="KW-0472">Membrane</keyword>
<keyword evidence="1" id="KW-0812">Transmembrane</keyword>